<keyword evidence="1" id="KW-0472">Membrane</keyword>
<gene>
    <name evidence="3" type="ORF">N482_00975</name>
</gene>
<dbReference type="PANTHER" id="PTHR38038:SF1">
    <property type="entry name" value="PENICILLIN-BINDING PROTEIN ACTIVATOR LPOA"/>
    <property type="match status" value="1"/>
</dbReference>
<dbReference type="Proteomes" id="UP000076587">
    <property type="component" value="Unassembled WGS sequence"/>
</dbReference>
<protein>
    <recommendedName>
        <fullName evidence="5">LppC family lipoprotein</fullName>
    </recommendedName>
</protein>
<feature type="chain" id="PRO_5007885984" description="LppC family lipoprotein" evidence="2">
    <location>
        <begin position="27"/>
        <end position="631"/>
    </location>
</feature>
<dbReference type="InterPro" id="IPR007443">
    <property type="entry name" value="LpoA"/>
</dbReference>
<dbReference type="Pfam" id="PF04348">
    <property type="entry name" value="LppC"/>
    <property type="match status" value="1"/>
</dbReference>
<feature type="signal peptide" evidence="2">
    <location>
        <begin position="1"/>
        <end position="26"/>
    </location>
</feature>
<accession>A0A167EU50</accession>
<dbReference type="CDD" id="cd06339">
    <property type="entry name" value="PBP1_YraM_LppC_lipoprotein-like"/>
    <property type="match status" value="1"/>
</dbReference>
<evidence type="ECO:0000313" key="3">
    <source>
        <dbReference type="EMBL" id="KZN51211.1"/>
    </source>
</evidence>
<dbReference type="PANTHER" id="PTHR38038">
    <property type="entry name" value="PENICILLIN-BINDING PROTEIN ACTIVATOR LPOA"/>
    <property type="match status" value="1"/>
</dbReference>
<dbReference type="AlphaFoldDB" id="A0A167EU50"/>
<dbReference type="Gene3D" id="3.40.50.2300">
    <property type="match status" value="2"/>
</dbReference>
<dbReference type="GO" id="GO:0031241">
    <property type="term" value="C:periplasmic side of cell outer membrane"/>
    <property type="evidence" value="ECO:0007669"/>
    <property type="project" value="TreeGrafter"/>
</dbReference>
<dbReference type="InterPro" id="IPR028082">
    <property type="entry name" value="Peripla_BP_I"/>
</dbReference>
<proteinExistence type="predicted"/>
<dbReference type="GO" id="GO:0030234">
    <property type="term" value="F:enzyme regulator activity"/>
    <property type="evidence" value="ECO:0007669"/>
    <property type="project" value="TreeGrafter"/>
</dbReference>
<organism evidence="3 4">
    <name type="scientific">Pseudoalteromonas luteoviolacea NCIMB 1942</name>
    <dbReference type="NCBI Taxonomy" id="1365253"/>
    <lineage>
        <taxon>Bacteria</taxon>
        <taxon>Pseudomonadati</taxon>
        <taxon>Pseudomonadota</taxon>
        <taxon>Gammaproteobacteria</taxon>
        <taxon>Alteromonadales</taxon>
        <taxon>Pseudoalteromonadaceae</taxon>
        <taxon>Pseudoalteromonas</taxon>
    </lineage>
</organism>
<dbReference type="PROSITE" id="PS51257">
    <property type="entry name" value="PROKAR_LIPOPROTEIN"/>
    <property type="match status" value="1"/>
</dbReference>
<evidence type="ECO:0000313" key="4">
    <source>
        <dbReference type="Proteomes" id="UP000076587"/>
    </source>
</evidence>
<name>A0A167EU50_9GAMM</name>
<keyword evidence="2" id="KW-0732">Signal</keyword>
<dbReference type="GO" id="GO:0009252">
    <property type="term" value="P:peptidoglycan biosynthetic process"/>
    <property type="evidence" value="ECO:0007669"/>
    <property type="project" value="TreeGrafter"/>
</dbReference>
<dbReference type="PATRIC" id="fig|1365253.3.peg.1395"/>
<evidence type="ECO:0008006" key="5">
    <source>
        <dbReference type="Google" id="ProtNLM"/>
    </source>
</evidence>
<evidence type="ECO:0000256" key="2">
    <source>
        <dbReference type="SAM" id="SignalP"/>
    </source>
</evidence>
<dbReference type="SUPFAM" id="SSF53822">
    <property type="entry name" value="Periplasmic binding protein-like I"/>
    <property type="match status" value="1"/>
</dbReference>
<comment type="caution">
    <text evidence="3">The sequence shown here is derived from an EMBL/GenBank/DDBJ whole genome shotgun (WGS) entry which is preliminary data.</text>
</comment>
<evidence type="ECO:0000256" key="1">
    <source>
        <dbReference type="ARBA" id="ARBA00023136"/>
    </source>
</evidence>
<dbReference type="Gene3D" id="1.25.40.650">
    <property type="match status" value="1"/>
</dbReference>
<reference evidence="3 4" key="1">
    <citation type="submission" date="2013-07" db="EMBL/GenBank/DDBJ databases">
        <title>Comparative Genomic and Metabolomic Analysis of Twelve Strains of Pseudoalteromonas luteoviolacea.</title>
        <authorList>
            <person name="Vynne N.G."/>
            <person name="Mansson M."/>
            <person name="Gram L."/>
        </authorList>
    </citation>
    <scope>NUCLEOTIDE SEQUENCE [LARGE SCALE GENOMIC DNA]</scope>
    <source>
        <strain evidence="3 4">NCIMB 1942</strain>
    </source>
</reference>
<dbReference type="EMBL" id="AUXT01000112">
    <property type="protein sequence ID" value="KZN51211.1"/>
    <property type="molecule type" value="Genomic_DNA"/>
</dbReference>
<sequence>MSEGIRVQLKKISLIMAILSGLSACGTTPNSTQPPKNAQSQLSTPQIVQDLDSAALYKKGLEKDGAARIQLLYSAREAAIAERNWQILEQACIELESKASVDHVQNKLYVALARKELKKYESAHEILQSVAQKLKLPEHKAWHQYLTGSIFASQNLPKKALVHYFRSADIAQQNKLAIAGLDGEIWVALQQLSSYALERFDRGSVIQQGWVKLAKYHQVYLGSTVQLHQAMNNWQRRYKNHPGSIIIPTKVESDINLAPYQATKLAILLPQSGSSERLGAALKNGFLAAMDRSKISEIYFIDEMDSPELIERSLQKIQADFIIGPLLKSNVIKVKSISYIASSPAIFLNEVDESEVERVHSEHFYFALNPEHEVEQAMVHFLAKGYQKPMILAPDTPSGQRLIAHFNQQWQGFSHTHPEVGFYSNSEDMVKVITELLEVDSSKTRIKEVSNLFRSEVESETRSRRDLDTIYILGDAIETRLLKPYLDVNVSTFAERIPLYASSRSYSKQIDKTDKRDLEGLYFTELPWMLPDAVNERNLRDTYSRLWPEQADIEQRLFAMAYDAVNLIPELKQLNKIPGKEFEGLTGALSFKEANQIHRKLIWAQYHKNRIRLVSLDERPPTPLFMQHAEQ</sequence>